<dbReference type="AlphaFoldDB" id="A0A2P6VBK0"/>
<dbReference type="InterPro" id="IPR017853">
    <property type="entry name" value="GH"/>
</dbReference>
<dbReference type="Pfam" id="PF05691">
    <property type="entry name" value="Raffinose_syn"/>
    <property type="match status" value="5"/>
</dbReference>
<keyword evidence="5" id="KW-1185">Reference proteome</keyword>
<accession>A0A2P6VBK0</accession>
<proteinExistence type="inferred from homology"/>
<gene>
    <name evidence="4" type="ORF">C2E20_5201</name>
</gene>
<evidence type="ECO:0000256" key="2">
    <source>
        <dbReference type="ARBA" id="ARBA00023277"/>
    </source>
</evidence>
<dbReference type="EMBL" id="LHPF02000014">
    <property type="protein sequence ID" value="PSC71456.1"/>
    <property type="molecule type" value="Genomic_DNA"/>
</dbReference>
<dbReference type="STRING" id="554055.A0A2P6VBK0"/>
<name>A0A2P6VBK0_9CHLO</name>
<dbReference type="PANTHER" id="PTHR31268:SF32">
    <property type="entry name" value="GALACTINOL--SUCROSE GALACTOSYLTRANSFERASE 2-RELATED"/>
    <property type="match status" value="1"/>
</dbReference>
<dbReference type="PANTHER" id="PTHR31268">
    <property type="match status" value="1"/>
</dbReference>
<protein>
    <submittedName>
        <fullName evidence="4">Galactinol-sucrose galactosyltransferase 1</fullName>
    </submittedName>
</protein>
<feature type="region of interest" description="Disordered" evidence="3">
    <location>
        <begin position="873"/>
        <end position="902"/>
    </location>
</feature>
<comment type="similarity">
    <text evidence="1">Belongs to the glycosyl hydrolases 36 family.</text>
</comment>
<keyword evidence="4" id="KW-0328">Glycosyltransferase</keyword>
<evidence type="ECO:0000256" key="1">
    <source>
        <dbReference type="ARBA" id="ARBA00007240"/>
    </source>
</evidence>
<comment type="caution">
    <text evidence="4">The sequence shown here is derived from an EMBL/GenBank/DDBJ whole genome shotgun (WGS) entry which is preliminary data.</text>
</comment>
<dbReference type="GO" id="GO:0016757">
    <property type="term" value="F:glycosyltransferase activity"/>
    <property type="evidence" value="ECO:0007669"/>
    <property type="project" value="UniProtKB-KW"/>
</dbReference>
<dbReference type="SUPFAM" id="SSF51445">
    <property type="entry name" value="(Trans)glycosidases"/>
    <property type="match status" value="1"/>
</dbReference>
<evidence type="ECO:0000313" key="5">
    <source>
        <dbReference type="Proteomes" id="UP000239649"/>
    </source>
</evidence>
<reference evidence="4 5" key="1">
    <citation type="journal article" date="2018" name="Plant J.">
        <title>Genome sequences of Chlorella sorokiniana UTEX 1602 and Micractinium conductrix SAG 241.80: implications to maltose excretion by a green alga.</title>
        <authorList>
            <person name="Arriola M.B."/>
            <person name="Velmurugan N."/>
            <person name="Zhang Y."/>
            <person name="Plunkett M.H."/>
            <person name="Hondzo H."/>
            <person name="Barney B.M."/>
        </authorList>
    </citation>
    <scope>NUCLEOTIDE SEQUENCE [LARGE SCALE GENOMIC DNA]</scope>
    <source>
        <strain evidence="4 5">SAG 241.80</strain>
    </source>
</reference>
<evidence type="ECO:0000256" key="3">
    <source>
        <dbReference type="SAM" id="MobiDB-lite"/>
    </source>
</evidence>
<evidence type="ECO:0000313" key="4">
    <source>
        <dbReference type="EMBL" id="PSC71456.1"/>
    </source>
</evidence>
<organism evidence="4 5">
    <name type="scientific">Micractinium conductrix</name>
    <dbReference type="NCBI Taxonomy" id="554055"/>
    <lineage>
        <taxon>Eukaryota</taxon>
        <taxon>Viridiplantae</taxon>
        <taxon>Chlorophyta</taxon>
        <taxon>core chlorophytes</taxon>
        <taxon>Trebouxiophyceae</taxon>
        <taxon>Chlorellales</taxon>
        <taxon>Chlorellaceae</taxon>
        <taxon>Chlorella clade</taxon>
        <taxon>Micractinium</taxon>
    </lineage>
</organism>
<dbReference type="OrthoDB" id="4664297at2759"/>
<sequence length="902" mass="95628">MKKRVVTNAATRRLVASGVPLLEGLCAEAAAAADPGSGAAVIGLLDCAGPPSSLRDVPLGRLRCRRFLALARCKAYWMLPGFGASAEQLPVETQLLLLELEDGAGYGLLAPLISGDSFRASLRPPRSRADPPGTVLLRLESGDESVRACTYPGEDLPAVEPLHVMELLNERAASTTGDSACAAAIDDALKSRTHAGVAPANSNRGTAAWLLNSAKEAAHSAARRTTAAVRTVGRRLELVLAGWLKTLLEDTSSGEWVYSYRLQAFAGAAAGPLRKAILRFYAQASTHSYRLLSLKANAKFESIDGDDTAPLNRPSEHFGKVARELKARCGLDYLAVWHALNGYWSGLMPGWNHPALVGLGIAGDPEALHNDLHAYLAECGVDGVKVDVQSTITMFGYDSVGEDFYPALPASHTAHIANAAFNSLFTSALAWPDWDMFHSDHGSARLHAAARAISGGLVYVSDRVGEHDFAVLRRLVLPDGSVLRCCLPGRPTADCLFSDVSTDKRSVLKIWNMNATGGMVGVFNLQAEVRPSDVVRLPVAPRYAVWSDGLQDLRVLPRNEAWSLTLPGSGGHDLLTISPLLEMGSSNSAASSGGEARSSADDGSMATAGLAVAPIGLVNMLNAGGAVLAAELNESSGAGTAGHTLRLLLRGTGRCLVYASRRPSEVLLDGMPAGEVEWDERSGALSFYVPWRQPAAGDGRGGRRTALLRFSPAGQARQRVLWFTEQVLGWEVRRPFQLMHVALLVTGVSVLSSLPLVLQAQQALTAAHLNPAVDANYLVLLLGQKFRRERNFWLSLYAFSAWVVLHVVHKVNKEKHELRGQLLASQGRGAEAAQEVAFVGRQAEAEMCRISREAQAAGKGPLAQGLHAGLAAQPAGAGEAEAEHGSEPVAAGAGTAAGKKAD</sequence>
<feature type="compositionally biased region" description="Low complexity" evidence="3">
    <location>
        <begin position="890"/>
        <end position="902"/>
    </location>
</feature>
<keyword evidence="4" id="KW-0808">Transferase</keyword>
<dbReference type="Proteomes" id="UP000239649">
    <property type="component" value="Unassembled WGS sequence"/>
</dbReference>
<keyword evidence="2" id="KW-0119">Carbohydrate metabolism</keyword>
<dbReference type="InterPro" id="IPR008811">
    <property type="entry name" value="Glycosyl_hydrolases_36"/>
</dbReference>